<dbReference type="InterPro" id="IPR003439">
    <property type="entry name" value="ABC_transporter-like_ATP-bd"/>
</dbReference>
<reference evidence="7" key="1">
    <citation type="journal article" date="2019" name="Int. J. Syst. Evol. Microbiol.">
        <title>The Global Catalogue of Microorganisms (GCM) 10K type strain sequencing project: providing services to taxonomists for standard genome sequencing and annotation.</title>
        <authorList>
            <consortium name="The Broad Institute Genomics Platform"/>
            <consortium name="The Broad Institute Genome Sequencing Center for Infectious Disease"/>
            <person name="Wu L."/>
            <person name="Ma J."/>
        </authorList>
    </citation>
    <scope>NUCLEOTIDE SEQUENCE [LARGE SCALE GENOMIC DNA]</scope>
    <source>
        <strain evidence="7">CGMCC 1.12923</strain>
    </source>
</reference>
<evidence type="ECO:0000313" key="6">
    <source>
        <dbReference type="EMBL" id="GGD56558.1"/>
    </source>
</evidence>
<dbReference type="Proteomes" id="UP000614272">
    <property type="component" value="Unassembled WGS sequence"/>
</dbReference>
<evidence type="ECO:0000256" key="4">
    <source>
        <dbReference type="ARBA" id="ARBA00022840"/>
    </source>
</evidence>
<dbReference type="CDD" id="cd03230">
    <property type="entry name" value="ABC_DR_subfamily_A"/>
    <property type="match status" value="1"/>
</dbReference>
<gene>
    <name evidence="6" type="ORF">GCM10011357_10140</name>
</gene>
<evidence type="ECO:0000256" key="3">
    <source>
        <dbReference type="ARBA" id="ARBA00022741"/>
    </source>
</evidence>
<keyword evidence="3" id="KW-0547">Nucleotide-binding</keyword>
<protein>
    <submittedName>
        <fullName evidence="6">ABC transporter ATP-binding protein</fullName>
    </submittedName>
</protein>
<name>A0ABQ1R6I5_9ALTE</name>
<dbReference type="SUPFAM" id="SSF52540">
    <property type="entry name" value="P-loop containing nucleoside triphosphate hydrolases"/>
    <property type="match status" value="1"/>
</dbReference>
<sequence length="307" mass="34222">MISVTNLSKAFGDFIAVDKLSFEVRAGDVVGFLGPNGAGKSTTMKMLTGFLTPSNGEIRISDMAMDKSSKAIQKQIGYLPEGAPAYGDMTVVEFLSFIADIRGLKGQHRKDRIREVIRLVQLEEVLRRPVENLSKGFKRRVGLAQAIIHDPDILILDEPTDGLDPNQKHQVRELIKNFSKDKIVIISTHILEEVTAVCNRAMIIAAGKMLFDASPADLQKKSRYYQAISLHFTQLTDISGLAELEGVEDMEVDRHNGRVTLFPEGQQDLMPAVSAYIRDRGLQVDTLYQEQGRLDDVFRQMTEEVSA</sequence>
<dbReference type="PROSITE" id="PS50893">
    <property type="entry name" value="ABC_TRANSPORTER_2"/>
    <property type="match status" value="1"/>
</dbReference>
<proteinExistence type="inferred from homology"/>
<dbReference type="GO" id="GO:0005524">
    <property type="term" value="F:ATP binding"/>
    <property type="evidence" value="ECO:0007669"/>
    <property type="project" value="UniProtKB-KW"/>
</dbReference>
<comment type="caution">
    <text evidence="6">The sequence shown here is derived from an EMBL/GenBank/DDBJ whole genome shotgun (WGS) entry which is preliminary data.</text>
</comment>
<dbReference type="Gene3D" id="3.40.50.300">
    <property type="entry name" value="P-loop containing nucleotide triphosphate hydrolases"/>
    <property type="match status" value="1"/>
</dbReference>
<dbReference type="InterPro" id="IPR027417">
    <property type="entry name" value="P-loop_NTPase"/>
</dbReference>
<organism evidence="6 7">
    <name type="scientific">Lacimicrobium alkaliphilum</name>
    <dbReference type="NCBI Taxonomy" id="1526571"/>
    <lineage>
        <taxon>Bacteria</taxon>
        <taxon>Pseudomonadati</taxon>
        <taxon>Pseudomonadota</taxon>
        <taxon>Gammaproteobacteria</taxon>
        <taxon>Alteromonadales</taxon>
        <taxon>Alteromonadaceae</taxon>
        <taxon>Lacimicrobium</taxon>
    </lineage>
</organism>
<dbReference type="Pfam" id="PF00005">
    <property type="entry name" value="ABC_tran"/>
    <property type="match status" value="1"/>
</dbReference>
<evidence type="ECO:0000259" key="5">
    <source>
        <dbReference type="PROSITE" id="PS50893"/>
    </source>
</evidence>
<dbReference type="RefSeq" id="WP_099033950.1">
    <property type="nucleotide sequence ID" value="NZ_BMGJ01000003.1"/>
</dbReference>
<evidence type="ECO:0000256" key="1">
    <source>
        <dbReference type="ARBA" id="ARBA00005417"/>
    </source>
</evidence>
<feature type="domain" description="ABC transporter" evidence="5">
    <location>
        <begin position="2"/>
        <end position="231"/>
    </location>
</feature>
<dbReference type="InterPro" id="IPR003593">
    <property type="entry name" value="AAA+_ATPase"/>
</dbReference>
<keyword evidence="7" id="KW-1185">Reference proteome</keyword>
<keyword evidence="4 6" id="KW-0067">ATP-binding</keyword>
<dbReference type="SMART" id="SM00382">
    <property type="entry name" value="AAA"/>
    <property type="match status" value="1"/>
</dbReference>
<comment type="similarity">
    <text evidence="1">Belongs to the ABC transporter superfamily.</text>
</comment>
<evidence type="ECO:0000313" key="7">
    <source>
        <dbReference type="Proteomes" id="UP000614272"/>
    </source>
</evidence>
<dbReference type="EMBL" id="BMGJ01000003">
    <property type="protein sequence ID" value="GGD56558.1"/>
    <property type="molecule type" value="Genomic_DNA"/>
</dbReference>
<evidence type="ECO:0000256" key="2">
    <source>
        <dbReference type="ARBA" id="ARBA00022448"/>
    </source>
</evidence>
<accession>A0ABQ1R6I5</accession>
<dbReference type="PANTHER" id="PTHR43335">
    <property type="entry name" value="ABC TRANSPORTER, ATP-BINDING PROTEIN"/>
    <property type="match status" value="1"/>
</dbReference>
<keyword evidence="2" id="KW-0813">Transport</keyword>